<accession>A0AAD9M2J8</accession>
<proteinExistence type="predicted"/>
<evidence type="ECO:0000313" key="2">
    <source>
        <dbReference type="Proteomes" id="UP001232148"/>
    </source>
</evidence>
<dbReference type="AlphaFoldDB" id="A0AAD9M2J8"/>
<protein>
    <submittedName>
        <fullName evidence="1">Uncharacterized protein</fullName>
    </submittedName>
</protein>
<comment type="caution">
    <text evidence="1">The sequence shown here is derived from an EMBL/GenBank/DDBJ whole genome shotgun (WGS) entry which is preliminary data.</text>
</comment>
<sequence>MTPYIRKLSRCCADKGPCRPPPTNCSSGAYEVHSPVHYLPTYLGTPYLCQCRPPATQLRIANVIRGQDAKIKVSIARLQQYLHHWRTEICTTHLHIVPHCFPRYPRYLQGGTGPPSSCLWPRRPAVTNTTINSPASSFK</sequence>
<name>A0AAD9M2J8_9PEZI</name>
<evidence type="ECO:0000313" key="1">
    <source>
        <dbReference type="EMBL" id="KAK2026488.1"/>
    </source>
</evidence>
<gene>
    <name evidence="1" type="ORF">LX32DRAFT_17979</name>
</gene>
<reference evidence="1" key="1">
    <citation type="submission" date="2021-06" db="EMBL/GenBank/DDBJ databases">
        <title>Comparative genomics, transcriptomics and evolutionary studies reveal genomic signatures of adaptation to plant cell wall in hemibiotrophic fungi.</title>
        <authorList>
            <consortium name="DOE Joint Genome Institute"/>
            <person name="Baroncelli R."/>
            <person name="Diaz J.F."/>
            <person name="Benocci T."/>
            <person name="Peng M."/>
            <person name="Battaglia E."/>
            <person name="Haridas S."/>
            <person name="Andreopoulos W."/>
            <person name="Labutti K."/>
            <person name="Pangilinan J."/>
            <person name="Floch G.L."/>
            <person name="Makela M.R."/>
            <person name="Henrissat B."/>
            <person name="Grigoriev I.V."/>
            <person name="Crouch J.A."/>
            <person name="De Vries R.P."/>
            <person name="Sukno S.A."/>
            <person name="Thon M.R."/>
        </authorList>
    </citation>
    <scope>NUCLEOTIDE SEQUENCE</scope>
    <source>
        <strain evidence="1">MAFF235873</strain>
    </source>
</reference>
<dbReference type="EMBL" id="MU842913">
    <property type="protein sequence ID" value="KAK2026488.1"/>
    <property type="molecule type" value="Genomic_DNA"/>
</dbReference>
<keyword evidence="2" id="KW-1185">Reference proteome</keyword>
<dbReference type="Proteomes" id="UP001232148">
    <property type="component" value="Unassembled WGS sequence"/>
</dbReference>
<organism evidence="1 2">
    <name type="scientific">Colletotrichum zoysiae</name>
    <dbReference type="NCBI Taxonomy" id="1216348"/>
    <lineage>
        <taxon>Eukaryota</taxon>
        <taxon>Fungi</taxon>
        <taxon>Dikarya</taxon>
        <taxon>Ascomycota</taxon>
        <taxon>Pezizomycotina</taxon>
        <taxon>Sordariomycetes</taxon>
        <taxon>Hypocreomycetidae</taxon>
        <taxon>Glomerellales</taxon>
        <taxon>Glomerellaceae</taxon>
        <taxon>Colletotrichum</taxon>
        <taxon>Colletotrichum graminicola species complex</taxon>
    </lineage>
</organism>